<dbReference type="AlphaFoldDB" id="C3YPK0"/>
<evidence type="ECO:0000256" key="2">
    <source>
        <dbReference type="ARBA" id="ARBA00022737"/>
    </source>
</evidence>
<evidence type="ECO:0000256" key="3">
    <source>
        <dbReference type="ARBA" id="ARBA00023065"/>
    </source>
</evidence>
<dbReference type="InParanoid" id="C3YPK0"/>
<feature type="transmembrane region" description="Helical" evidence="7">
    <location>
        <begin position="448"/>
        <end position="468"/>
    </location>
</feature>
<dbReference type="InterPro" id="IPR002110">
    <property type="entry name" value="Ankyrin_rpt"/>
</dbReference>
<evidence type="ECO:0000313" key="9">
    <source>
        <dbReference type="EMBL" id="EEN57784.1"/>
    </source>
</evidence>
<keyword evidence="1" id="KW-0813">Transport</keyword>
<dbReference type="eggNOG" id="KOG3609">
    <property type="taxonomic scope" value="Eukaryota"/>
</dbReference>
<evidence type="ECO:0000256" key="6">
    <source>
        <dbReference type="SAM" id="MobiDB-lite"/>
    </source>
</evidence>
<reference evidence="9" key="1">
    <citation type="journal article" date="2008" name="Nature">
        <title>The amphioxus genome and the evolution of the chordate karyotype.</title>
        <authorList>
            <consortium name="US DOE Joint Genome Institute (JGI-PGF)"/>
            <person name="Putnam N.H."/>
            <person name="Butts T."/>
            <person name="Ferrier D.E.K."/>
            <person name="Furlong R.F."/>
            <person name="Hellsten U."/>
            <person name="Kawashima T."/>
            <person name="Robinson-Rechavi M."/>
            <person name="Shoguchi E."/>
            <person name="Terry A."/>
            <person name="Yu J.-K."/>
            <person name="Benito-Gutierrez E.L."/>
            <person name="Dubchak I."/>
            <person name="Garcia-Fernandez J."/>
            <person name="Gibson-Brown J.J."/>
            <person name="Grigoriev I.V."/>
            <person name="Horton A.C."/>
            <person name="de Jong P.J."/>
            <person name="Jurka J."/>
            <person name="Kapitonov V.V."/>
            <person name="Kohara Y."/>
            <person name="Kuroki Y."/>
            <person name="Lindquist E."/>
            <person name="Lucas S."/>
            <person name="Osoegawa K."/>
            <person name="Pennacchio L.A."/>
            <person name="Salamov A.A."/>
            <person name="Satou Y."/>
            <person name="Sauka-Spengler T."/>
            <person name="Schmutz J."/>
            <person name="Shin-I T."/>
            <person name="Toyoda A."/>
            <person name="Bronner-Fraser M."/>
            <person name="Fujiyama A."/>
            <person name="Holland L.Z."/>
            <person name="Holland P.W.H."/>
            <person name="Satoh N."/>
            <person name="Rokhsar D.S."/>
        </authorList>
    </citation>
    <scope>NUCLEOTIDE SEQUENCE [LARGE SCALE GENOMIC DNA]</scope>
    <source>
        <strain evidence="9">S238N-H82</strain>
        <tissue evidence="9">Testes</tissue>
    </source>
</reference>
<dbReference type="SMART" id="SM00248">
    <property type="entry name" value="ANK"/>
    <property type="match status" value="2"/>
</dbReference>
<sequence length="554" mass="63031">MESYASQDEEQAEHDIFSEESRSLPKEKSPLQRHFLCLVKDGVLEEVEAMLRDNLDDLSFTINCLDPCGRSAVELATIRGNQEMVETLLRHGADLGDSLLYAVDLEKEDIVKILLSHKWPTNSTEKGTPKESLFSSHVTPVLLAAHRNNYSILKLLLDHQCPLPRIGDVRGSTNHRVMLDYYRAVTSPSFILLTSQDPFETAFKLKEELNNIVSCLETGKRKFQELSVRLEEFIAELIDFARCPEEVMTVLNGGDNMEDIAGLRMRQLRKAIAVGYKKFVANDKCQELLNLQFYRYHPWILHSSKLKKSLAVLLLEILTPVLAVLYLVVPKTRLGQSIASPVVKYSMKAWSWFIFLQSMTLIGALDHPVLVSVSLVIYCFWVLAMVWEKIEEIWTASVDAWNKWDLLQLLCHVAGMGCLVGGLVVLILDHGLEFHLSGDELNPVFFGVYLLAIAVIVSFARYMSMLMFSETIGPLLLSMYKMVGDIFKFMIVFVIIIIGFGTAFLFLYSAPRVFSDCHVEYYQAVSQANNTNVNFTFEDFCHDYGDFTQYVMLF</sequence>
<organism>
    <name type="scientific">Branchiostoma floridae</name>
    <name type="common">Florida lancelet</name>
    <name type="synonym">Amphioxus</name>
    <dbReference type="NCBI Taxonomy" id="7739"/>
    <lineage>
        <taxon>Eukaryota</taxon>
        <taxon>Metazoa</taxon>
        <taxon>Chordata</taxon>
        <taxon>Cephalochordata</taxon>
        <taxon>Leptocardii</taxon>
        <taxon>Amphioxiformes</taxon>
        <taxon>Branchiostomatidae</taxon>
        <taxon>Branchiostoma</taxon>
    </lineage>
</organism>
<keyword evidence="7" id="KW-0472">Membrane</keyword>
<proteinExistence type="predicted"/>
<dbReference type="InterPro" id="IPR013555">
    <property type="entry name" value="TRP_dom"/>
</dbReference>
<dbReference type="EMBL" id="GG666538">
    <property type="protein sequence ID" value="EEN57784.1"/>
    <property type="molecule type" value="Genomic_DNA"/>
</dbReference>
<feature type="transmembrane region" description="Helical" evidence="7">
    <location>
        <begin position="489"/>
        <end position="508"/>
    </location>
</feature>
<feature type="region of interest" description="Disordered" evidence="6">
    <location>
        <begin position="1"/>
        <end position="25"/>
    </location>
</feature>
<dbReference type="Gene3D" id="1.25.40.20">
    <property type="entry name" value="Ankyrin repeat-containing domain"/>
    <property type="match status" value="1"/>
</dbReference>
<feature type="transmembrane region" description="Helical" evidence="7">
    <location>
        <begin position="409"/>
        <end position="428"/>
    </location>
</feature>
<dbReference type="PANTHER" id="PTHR10117:SF54">
    <property type="entry name" value="TRANSIENT RECEPTOR POTENTIAL-GAMMA PROTEIN"/>
    <property type="match status" value="1"/>
</dbReference>
<evidence type="ECO:0000256" key="7">
    <source>
        <dbReference type="SAM" id="Phobius"/>
    </source>
</evidence>
<name>C3YPK0_BRAFL</name>
<feature type="repeat" description="ANK" evidence="5">
    <location>
        <begin position="68"/>
        <end position="95"/>
    </location>
</feature>
<dbReference type="SMART" id="SM01420">
    <property type="entry name" value="TRP_2"/>
    <property type="match status" value="1"/>
</dbReference>
<keyword evidence="7" id="KW-0812">Transmembrane</keyword>
<feature type="domain" description="Transient receptor ion channel" evidence="8">
    <location>
        <begin position="159"/>
        <end position="220"/>
    </location>
</feature>
<dbReference type="InterPro" id="IPR002153">
    <property type="entry name" value="TRPC_channel"/>
</dbReference>
<dbReference type="Pfam" id="PF08344">
    <property type="entry name" value="TRP_2"/>
    <property type="match status" value="1"/>
</dbReference>
<gene>
    <name evidence="9" type="ORF">BRAFLDRAFT_76008</name>
</gene>
<evidence type="ECO:0000259" key="8">
    <source>
        <dbReference type="SMART" id="SM01420"/>
    </source>
</evidence>
<keyword evidence="4" id="KW-0407">Ion channel</keyword>
<dbReference type="SUPFAM" id="SSF48403">
    <property type="entry name" value="Ankyrin repeat"/>
    <property type="match status" value="1"/>
</dbReference>
<dbReference type="Pfam" id="PF00023">
    <property type="entry name" value="Ank"/>
    <property type="match status" value="1"/>
</dbReference>
<feature type="transmembrane region" description="Helical" evidence="7">
    <location>
        <begin position="310"/>
        <end position="329"/>
    </location>
</feature>
<dbReference type="PANTHER" id="PTHR10117">
    <property type="entry name" value="TRANSIENT RECEPTOR POTENTIAL CHANNEL"/>
    <property type="match status" value="1"/>
</dbReference>
<feature type="transmembrane region" description="Helical" evidence="7">
    <location>
        <begin position="349"/>
        <end position="365"/>
    </location>
</feature>
<evidence type="ECO:0000256" key="4">
    <source>
        <dbReference type="ARBA" id="ARBA00023303"/>
    </source>
</evidence>
<dbReference type="InterPro" id="IPR036770">
    <property type="entry name" value="Ankyrin_rpt-contain_sf"/>
</dbReference>
<keyword evidence="2" id="KW-0677">Repeat</keyword>
<dbReference type="GO" id="GO:0016020">
    <property type="term" value="C:membrane"/>
    <property type="evidence" value="ECO:0007669"/>
    <property type="project" value="InterPro"/>
</dbReference>
<accession>C3YPK0</accession>
<dbReference type="PROSITE" id="PS50297">
    <property type="entry name" value="ANK_REP_REGION"/>
    <property type="match status" value="1"/>
</dbReference>
<keyword evidence="7" id="KW-1133">Transmembrane helix</keyword>
<feature type="compositionally biased region" description="Basic and acidic residues" evidence="6">
    <location>
        <begin position="13"/>
        <end position="25"/>
    </location>
</feature>
<protein>
    <recommendedName>
        <fullName evidence="8">Transient receptor ion channel domain-containing protein</fullName>
    </recommendedName>
</protein>
<dbReference type="FunFam" id="1.25.40.20:FF:001050">
    <property type="entry name" value="Uncharacterized protein"/>
    <property type="match status" value="1"/>
</dbReference>
<keyword evidence="3" id="KW-0406">Ion transport</keyword>
<keyword evidence="5" id="KW-0040">ANK repeat</keyword>
<dbReference type="PROSITE" id="PS50088">
    <property type="entry name" value="ANK_REPEAT"/>
    <property type="match status" value="1"/>
</dbReference>
<evidence type="ECO:0000256" key="5">
    <source>
        <dbReference type="PROSITE-ProRule" id="PRU00023"/>
    </source>
</evidence>
<evidence type="ECO:0000256" key="1">
    <source>
        <dbReference type="ARBA" id="ARBA00022448"/>
    </source>
</evidence>
<feature type="transmembrane region" description="Helical" evidence="7">
    <location>
        <begin position="371"/>
        <end position="388"/>
    </location>
</feature>
<dbReference type="GO" id="GO:0005262">
    <property type="term" value="F:calcium channel activity"/>
    <property type="evidence" value="ECO:0007669"/>
    <property type="project" value="InterPro"/>
</dbReference>